<evidence type="ECO:0000313" key="3">
    <source>
        <dbReference type="Proteomes" id="UP000482800"/>
    </source>
</evidence>
<dbReference type="RefSeq" id="WP_173056473.1">
    <property type="nucleotide sequence ID" value="NZ_BAABGO010000001.1"/>
</dbReference>
<protein>
    <submittedName>
        <fullName evidence="2">Uncharacterized protein</fullName>
    </submittedName>
</protein>
<feature type="region of interest" description="Disordered" evidence="1">
    <location>
        <begin position="1"/>
        <end position="51"/>
    </location>
</feature>
<evidence type="ECO:0000313" key="2">
    <source>
        <dbReference type="EMBL" id="GFJ78779.1"/>
    </source>
</evidence>
<reference evidence="2 3" key="2">
    <citation type="submission" date="2020-03" db="EMBL/GenBank/DDBJ databases">
        <authorList>
            <person name="Ichikawa N."/>
            <person name="Kimura A."/>
            <person name="Kitahashi Y."/>
            <person name="Uohara A."/>
        </authorList>
    </citation>
    <scope>NUCLEOTIDE SEQUENCE [LARGE SCALE GENOMIC DNA]</scope>
    <source>
        <strain evidence="2 3">NBRC 108639</strain>
    </source>
</reference>
<name>A0A6V8K9I1_9ACTN</name>
<organism evidence="2 3">
    <name type="scientific">Phytohabitans houttuyneae</name>
    <dbReference type="NCBI Taxonomy" id="1076126"/>
    <lineage>
        <taxon>Bacteria</taxon>
        <taxon>Bacillati</taxon>
        <taxon>Actinomycetota</taxon>
        <taxon>Actinomycetes</taxon>
        <taxon>Micromonosporales</taxon>
        <taxon>Micromonosporaceae</taxon>
    </lineage>
</organism>
<evidence type="ECO:0000256" key="1">
    <source>
        <dbReference type="SAM" id="MobiDB-lite"/>
    </source>
</evidence>
<proteinExistence type="predicted"/>
<keyword evidence="3" id="KW-1185">Reference proteome</keyword>
<reference evidence="2 3" key="1">
    <citation type="submission" date="2020-03" db="EMBL/GenBank/DDBJ databases">
        <title>Whole genome shotgun sequence of Phytohabitans houttuyneae NBRC 108639.</title>
        <authorList>
            <person name="Komaki H."/>
            <person name="Tamura T."/>
        </authorList>
    </citation>
    <scope>NUCLEOTIDE SEQUENCE [LARGE SCALE GENOMIC DNA]</scope>
    <source>
        <strain evidence="2 3">NBRC 108639</strain>
    </source>
</reference>
<dbReference type="EMBL" id="BLPF01000001">
    <property type="protein sequence ID" value="GFJ78779.1"/>
    <property type="molecule type" value="Genomic_DNA"/>
</dbReference>
<gene>
    <name evidence="2" type="ORF">Phou_029590</name>
</gene>
<dbReference type="Proteomes" id="UP000482800">
    <property type="component" value="Unassembled WGS sequence"/>
</dbReference>
<accession>A0A6V8K9I1</accession>
<sequence>MTHLHTDGTPDKVHSYTTRRDATSFEAGVRESARSSSLSSRSVTVDQVQAV</sequence>
<feature type="compositionally biased region" description="Basic and acidic residues" evidence="1">
    <location>
        <begin position="1"/>
        <end position="33"/>
    </location>
</feature>
<comment type="caution">
    <text evidence="2">The sequence shown here is derived from an EMBL/GenBank/DDBJ whole genome shotgun (WGS) entry which is preliminary data.</text>
</comment>
<dbReference type="AlphaFoldDB" id="A0A6V8K9I1"/>